<feature type="transmembrane region" description="Helical" evidence="1">
    <location>
        <begin position="176"/>
        <end position="195"/>
    </location>
</feature>
<dbReference type="PROSITE" id="PS51012">
    <property type="entry name" value="ABC_TM2"/>
    <property type="match status" value="1"/>
</dbReference>
<evidence type="ECO:0000256" key="1">
    <source>
        <dbReference type="SAM" id="Phobius"/>
    </source>
</evidence>
<dbReference type="EMBL" id="CP124577">
    <property type="protein sequence ID" value="WZE67327.1"/>
    <property type="molecule type" value="Genomic_DNA"/>
</dbReference>
<dbReference type="PANTHER" id="PTHR43229">
    <property type="entry name" value="NODULATION PROTEIN J"/>
    <property type="match status" value="1"/>
</dbReference>
<dbReference type="EMBL" id="CP124585">
    <property type="protein sequence ID" value="WZE69432.1"/>
    <property type="molecule type" value="Genomic_DNA"/>
</dbReference>
<dbReference type="EMBL" id="CP079955">
    <property type="protein sequence ID" value="QYA33896.2"/>
    <property type="molecule type" value="Genomic_DNA"/>
</dbReference>
<evidence type="ECO:0000313" key="3">
    <source>
        <dbReference type="EMBL" id="QYA33896.2"/>
    </source>
</evidence>
<evidence type="ECO:0000313" key="4">
    <source>
        <dbReference type="EMBL" id="WZE67327.1"/>
    </source>
</evidence>
<feature type="domain" description="ABC transmembrane type-2" evidence="2">
    <location>
        <begin position="19"/>
        <end position="254"/>
    </location>
</feature>
<dbReference type="RefSeq" id="WP_241427491.1">
    <property type="nucleotide sequence ID" value="NZ_CP124577.1"/>
</dbReference>
<keyword evidence="1" id="KW-0472">Membrane</keyword>
<reference evidence="5" key="2">
    <citation type="submission" date="2023-04" db="EMBL/GenBank/DDBJ databases">
        <title>Macrococci isolated from food, foodproducing animals, and human clinical materials.</title>
        <authorList>
            <person name="Maslanova I."/>
            <person name="Svec P."/>
            <person name="Sedlacek I."/>
            <person name="Novakova D."/>
            <person name="Keller J.E."/>
            <person name="Schwendener S."/>
            <person name="Finstrlova A."/>
            <person name="Botka T."/>
            <person name="Kovarovic V."/>
            <person name="Petras P."/>
            <person name="Perreten V."/>
            <person name="Pantucek R."/>
        </authorList>
    </citation>
    <scope>NUCLEOTIDE SEQUENCE</scope>
    <source>
        <strain evidence="5">NRL/St 13/116</strain>
        <strain evidence="4">NRL/St 21/332</strain>
    </source>
</reference>
<dbReference type="AlphaFoldDB" id="A0AAU6RH07"/>
<dbReference type="PANTHER" id="PTHR43229:SF2">
    <property type="entry name" value="NODULATION PROTEIN J"/>
    <property type="match status" value="1"/>
</dbReference>
<proteinExistence type="predicted"/>
<feature type="transmembrane region" description="Helical" evidence="1">
    <location>
        <begin position="52"/>
        <end position="77"/>
    </location>
</feature>
<reference evidence="3" key="1">
    <citation type="submission" date="2021-07" db="EMBL/GenBank/DDBJ databases">
        <title>Prevalence and characterization of methicillin-resistant Macrococcus spp. in food producing animals and meat in Switzerland in 2019.</title>
        <authorList>
            <person name="Keller J.E."/>
            <person name="Schwendener S."/>
            <person name="Neuenschwander J."/>
            <person name="Overesch G."/>
            <person name="Perreten V."/>
        </authorList>
    </citation>
    <scope>NUCLEOTIDE SEQUENCE</scope>
    <source>
        <strain evidence="3">19Msa1099</strain>
    </source>
</reference>
<dbReference type="InterPro" id="IPR051784">
    <property type="entry name" value="Nod_factor_ABC_transporter"/>
</dbReference>
<feature type="transmembrane region" description="Helical" evidence="1">
    <location>
        <begin position="149"/>
        <end position="169"/>
    </location>
</feature>
<name>A0AAU6RH07_9STAP</name>
<accession>A0AAT9P6Z9</accession>
<sequence>MMIDILYAEFIKFKGMFKRYYVDSIAEIISYLILFSGLTYAVVTRDSGNSNIVAQLLIGIFVWYIGINAIAIFTFILQEEMQLGTLEQIFLTKTNLNLMLLGRAIATFIFDAIGGIILSSGTLLFIFIFSPDLVKGHFNLIPLLNPLMILILILTMLGIYGFSFLLAGLSIIFKRISAITVILNYIFLFFTGVLVSGNNLPFVLDIFSKCLPITWGIININAIFDGTVSIGEIIMLIINSFVYFVIGVIVFNRLSYYARKKGSLNQY</sequence>
<organism evidence="5">
    <name type="scientific">Macrococcus psychrotolerans</name>
    <dbReference type="NCBI Taxonomy" id="3039389"/>
    <lineage>
        <taxon>Bacteria</taxon>
        <taxon>Bacillati</taxon>
        <taxon>Bacillota</taxon>
        <taxon>Bacilli</taxon>
        <taxon>Bacillales</taxon>
        <taxon>Staphylococcaceae</taxon>
        <taxon>Macrococcus</taxon>
    </lineage>
</organism>
<accession>A0AAU6RH07</accession>
<accession>A0AAU6RC52</accession>
<keyword evidence="1" id="KW-0812">Transmembrane</keyword>
<keyword evidence="1" id="KW-1133">Transmembrane helix</keyword>
<gene>
    <name evidence="3" type="ORF">KYI10_03315</name>
    <name evidence="5" type="ORF">QA540_03305</name>
    <name evidence="4" type="ORF">QA541_03455</name>
</gene>
<dbReference type="InterPro" id="IPR047817">
    <property type="entry name" value="ABC2_TM_bact-type"/>
</dbReference>
<evidence type="ECO:0000259" key="2">
    <source>
        <dbReference type="PROSITE" id="PS51012"/>
    </source>
</evidence>
<feature type="transmembrane region" description="Helical" evidence="1">
    <location>
        <begin position="20"/>
        <end position="40"/>
    </location>
</feature>
<feature type="transmembrane region" description="Helical" evidence="1">
    <location>
        <begin position="98"/>
        <end position="129"/>
    </location>
</feature>
<evidence type="ECO:0000313" key="5">
    <source>
        <dbReference type="EMBL" id="WZE69432.1"/>
    </source>
</evidence>
<protein>
    <submittedName>
        <fullName evidence="5">ABC transporter permease</fullName>
    </submittedName>
</protein>
<feature type="transmembrane region" description="Helical" evidence="1">
    <location>
        <begin position="233"/>
        <end position="251"/>
    </location>
</feature>